<dbReference type="Proteomes" id="UP000236728">
    <property type="component" value="Unassembled WGS sequence"/>
</dbReference>
<dbReference type="EC" id="4.2.1.151" evidence="4"/>
<dbReference type="PANTHER" id="PTHR37690:SF1">
    <property type="entry name" value="CHORISMATE DEHYDRATASE"/>
    <property type="match status" value="1"/>
</dbReference>
<reference evidence="5 6" key="1">
    <citation type="submission" date="2016-10" db="EMBL/GenBank/DDBJ databases">
        <authorList>
            <person name="de Groot N.N."/>
        </authorList>
    </citation>
    <scope>NUCLEOTIDE SEQUENCE [LARGE SCALE GENOMIC DNA]</scope>
    <source>
        <strain evidence="5 6">DSM 22489</strain>
    </source>
</reference>
<dbReference type="CDD" id="cd13634">
    <property type="entry name" value="PBP2_Sco4506"/>
    <property type="match status" value="1"/>
</dbReference>
<comment type="function">
    <text evidence="4">Catalyzes the dehydration of chorismate into 3-[(1-carboxyvinyl)oxy]benzoate, a step in the biosynthesis of menaquinone (MK, vitamin K2).</text>
</comment>
<proteinExistence type="inferred from homology"/>
<gene>
    <name evidence="4" type="primary">mqnA</name>
    <name evidence="5" type="ORF">SAMN05421819_0361</name>
</gene>
<dbReference type="GO" id="GO:0016836">
    <property type="term" value="F:hydro-lyase activity"/>
    <property type="evidence" value="ECO:0007669"/>
    <property type="project" value="UniProtKB-UniRule"/>
</dbReference>
<dbReference type="SUPFAM" id="SSF53850">
    <property type="entry name" value="Periplasmic binding protein-like II"/>
    <property type="match status" value="1"/>
</dbReference>
<name>A0A1H5SWS1_9BACT</name>
<dbReference type="InterPro" id="IPR030868">
    <property type="entry name" value="MqnA"/>
</dbReference>
<dbReference type="PANTHER" id="PTHR37690">
    <property type="entry name" value="CHORISMATE DEHYDRATASE"/>
    <property type="match status" value="1"/>
</dbReference>
<keyword evidence="2 4" id="KW-0474">Menaquinone biosynthesis</keyword>
<dbReference type="RefSeq" id="WP_103931304.1">
    <property type="nucleotide sequence ID" value="NZ_FNVA01000001.1"/>
</dbReference>
<dbReference type="EMBL" id="FNVA01000001">
    <property type="protein sequence ID" value="SEF54227.1"/>
    <property type="molecule type" value="Genomic_DNA"/>
</dbReference>
<evidence type="ECO:0000256" key="3">
    <source>
        <dbReference type="ARBA" id="ARBA00023239"/>
    </source>
</evidence>
<evidence type="ECO:0000256" key="1">
    <source>
        <dbReference type="ARBA" id="ARBA00004863"/>
    </source>
</evidence>
<protein>
    <recommendedName>
        <fullName evidence="4">Chorismate dehydratase</fullName>
        <ecNumber evidence="4">4.2.1.151</ecNumber>
    </recommendedName>
    <alternativeName>
        <fullName evidence="4">Menaquinone biosynthetic enzyme MqnA</fullName>
    </alternativeName>
</protein>
<sequence length="297" mass="32330">MPLRVSAISFLNPAPLLYNFEHEPTASELRTRYDIAYTTPAQCAAQLHAGAADLGLIPIAELDEHLAIVPGCTIASTSEVRSILLLVKNPHAFSVDEALHQVRTVAADSASRSSLAYAKVLFAHFHGNRPGFVQQPAEPLSMLEHADAALLIGDPALLAREHRQAIDAAQPHLLWLDLAQLWRDRTGLPWVAAVWAVRPEALGHHSGVTAQQLIDDTNNSRIAGKANVETLVAEWAPRIGLPDQTVRTYLTQNIHYDLDDDCLRAIQLFRKLAAGIDALPPLNHLPILASDELASGI</sequence>
<keyword evidence="3 4" id="KW-0456">Lyase</keyword>
<keyword evidence="6" id="KW-1185">Reference proteome</keyword>
<dbReference type="InterPro" id="IPR003773">
    <property type="entry name" value="Menaquinone_biosynth"/>
</dbReference>
<dbReference type="UniPathway" id="UPA00079"/>
<evidence type="ECO:0000313" key="5">
    <source>
        <dbReference type="EMBL" id="SEF54227.1"/>
    </source>
</evidence>
<comment type="catalytic activity">
    <reaction evidence="4">
        <text>chorismate = 3-[(1-carboxyvinyl)-oxy]benzoate + H2O</text>
        <dbReference type="Rhea" id="RHEA:40051"/>
        <dbReference type="ChEBI" id="CHEBI:15377"/>
        <dbReference type="ChEBI" id="CHEBI:29748"/>
        <dbReference type="ChEBI" id="CHEBI:76981"/>
        <dbReference type="EC" id="4.2.1.151"/>
    </reaction>
</comment>
<dbReference type="OrthoDB" id="9810112at2"/>
<dbReference type="AlphaFoldDB" id="A0A1H5SWS1"/>
<comment type="pathway">
    <text evidence="1 4">Quinol/quinone metabolism; menaquinone biosynthesis.</text>
</comment>
<dbReference type="Gene3D" id="3.40.190.10">
    <property type="entry name" value="Periplasmic binding protein-like II"/>
    <property type="match status" value="2"/>
</dbReference>
<organism evidence="5 6">
    <name type="scientific">Bryocella elongata</name>
    <dbReference type="NCBI Taxonomy" id="863522"/>
    <lineage>
        <taxon>Bacteria</taxon>
        <taxon>Pseudomonadati</taxon>
        <taxon>Acidobacteriota</taxon>
        <taxon>Terriglobia</taxon>
        <taxon>Terriglobales</taxon>
        <taxon>Acidobacteriaceae</taxon>
        <taxon>Bryocella</taxon>
    </lineage>
</organism>
<dbReference type="HAMAP" id="MF_00995">
    <property type="entry name" value="MqnA"/>
    <property type="match status" value="1"/>
</dbReference>
<accession>A0A1H5SWS1</accession>
<evidence type="ECO:0000313" key="6">
    <source>
        <dbReference type="Proteomes" id="UP000236728"/>
    </source>
</evidence>
<evidence type="ECO:0000256" key="4">
    <source>
        <dbReference type="HAMAP-Rule" id="MF_00995"/>
    </source>
</evidence>
<comment type="similarity">
    <text evidence="4">Belongs to the MqnA/MqnD family. MqnA subfamily.</text>
</comment>
<dbReference type="GO" id="GO:0009234">
    <property type="term" value="P:menaquinone biosynthetic process"/>
    <property type="evidence" value="ECO:0007669"/>
    <property type="project" value="UniProtKB-UniRule"/>
</dbReference>
<dbReference type="Pfam" id="PF02621">
    <property type="entry name" value="VitK2_biosynth"/>
    <property type="match status" value="1"/>
</dbReference>
<evidence type="ECO:0000256" key="2">
    <source>
        <dbReference type="ARBA" id="ARBA00022428"/>
    </source>
</evidence>